<dbReference type="InterPro" id="IPR018707">
    <property type="entry name" value="LpxR"/>
</dbReference>
<feature type="chain" id="PRO_5042051252" evidence="1">
    <location>
        <begin position="32"/>
        <end position="336"/>
    </location>
</feature>
<sequence>MTGCTRSVWATVAVAGALAMPALFSASAAQATPKPDNSWIVNVDIENDAVAGTDRYYTAGQRVSVVMPSDLTPKWASRVGRALWGDGMQRIAVGIDQSIFTPSNTQVTNPDPHDRPYAATLTANFNLIQDKDNNRSILGLALGVAGPSALGRQVQNGFHDLIGDTENKGWGYQIHDEPIIQFTSERTYRLRMYKFWGLETDALPSLTFGVGNLRVYGQTGVLFRIGQGLQSDFGPNRIRPGLTGGDAYTPTGRFAWYIFAGGDGQAVAHDMTLDGNTWRDSRHVSRQPFVGELEAGLAIIAYGMKVSYTHVVQTQEFHGQHGGLFQFGVFNLSTRF</sequence>
<organism evidence="2 3">
    <name type="scientific">Granulibacter bethesdensis</name>
    <dbReference type="NCBI Taxonomy" id="364410"/>
    <lineage>
        <taxon>Bacteria</taxon>
        <taxon>Pseudomonadati</taxon>
        <taxon>Pseudomonadota</taxon>
        <taxon>Alphaproteobacteria</taxon>
        <taxon>Acetobacterales</taxon>
        <taxon>Acetobacteraceae</taxon>
        <taxon>Granulibacter</taxon>
    </lineage>
</organism>
<dbReference type="Gene3D" id="2.40.128.140">
    <property type="entry name" value="Outer membrane protein"/>
    <property type="match status" value="1"/>
</dbReference>
<protein>
    <submittedName>
        <fullName evidence="2">Membrane spanning protein</fullName>
    </submittedName>
</protein>
<dbReference type="Proteomes" id="UP000182373">
    <property type="component" value="Chromosome"/>
</dbReference>
<proteinExistence type="predicted"/>
<evidence type="ECO:0000256" key="1">
    <source>
        <dbReference type="SAM" id="SignalP"/>
    </source>
</evidence>
<feature type="signal peptide" evidence="1">
    <location>
        <begin position="1"/>
        <end position="31"/>
    </location>
</feature>
<dbReference type="InterPro" id="IPR037107">
    <property type="entry name" value="Put_OMP_sf"/>
</dbReference>
<reference evidence="3" key="1">
    <citation type="submission" date="2016-11" db="EMBL/GenBank/DDBJ databases">
        <title>Comparative genomic and phenotypic analysis of Granulibacter bethesdensis clinical isolates from patients with chronic granulomatous disease.</title>
        <authorList>
            <person name="Zarember K.A."/>
            <person name="Porcella S.F."/>
            <person name="Chu J."/>
            <person name="Ding L."/>
            <person name="Dahlstrom E."/>
            <person name="Barbian K."/>
            <person name="Martens C."/>
            <person name="Sykora L."/>
            <person name="Kramer S."/>
            <person name="Pettinato A.M."/>
            <person name="Hong H."/>
            <person name="Wald G."/>
            <person name="Berg L.J."/>
            <person name="Rogge L.S."/>
            <person name="Greenberg D.E."/>
            <person name="Falcone E.L."/>
            <person name="Neves J.F."/>
            <person name="Simoes M.J."/>
            <person name="Casal M."/>
            <person name="Rodriguez-Lopez F.C."/>
            <person name="Zelazny A."/>
            <person name="Gallin J.I."/>
            <person name="Holland S.M."/>
        </authorList>
    </citation>
    <scope>NUCLEOTIDE SEQUENCE [LARGE SCALE GENOMIC DNA]</scope>
    <source>
        <strain evidence="3">NIH9.1</strain>
    </source>
</reference>
<accession>A0AAC9P8B7</accession>
<gene>
    <name evidence="2" type="ORF">GbCGDNIH9_1069</name>
</gene>
<dbReference type="EMBL" id="CP018191">
    <property type="protein sequence ID" value="APH54348.1"/>
    <property type="molecule type" value="Genomic_DNA"/>
</dbReference>
<dbReference type="AlphaFoldDB" id="A0AAC9P8B7"/>
<name>A0AAC9P8B7_9PROT</name>
<dbReference type="RefSeq" id="WP_072572404.1">
    <property type="nucleotide sequence ID" value="NZ_CP018191.1"/>
</dbReference>
<keyword evidence="1" id="KW-0732">Signal</keyword>
<dbReference type="Pfam" id="PF09982">
    <property type="entry name" value="LpxR"/>
    <property type="match status" value="1"/>
</dbReference>
<evidence type="ECO:0000313" key="2">
    <source>
        <dbReference type="EMBL" id="APH54348.1"/>
    </source>
</evidence>
<evidence type="ECO:0000313" key="3">
    <source>
        <dbReference type="Proteomes" id="UP000182373"/>
    </source>
</evidence>